<sequence>MSQILGSINGVQINEDDDGRVWYRSGASIDADGANGQLGGPVAYNDTDTGSDHLENGGMRIDANGKVVRTGNSAIAILGPNGQPRVFENGLVASKTWYQYPGLSSDDPKAYVDSETVPYIVVPPLIVKETAGVVRGSRARVTYKGKTVDCVVADKGPTNHIGEISIAAARALGINSSPRNGGIGAKTVDYELWPGQAADGFVLQPA</sequence>
<accession>A0ABV3ZW03</accession>
<gene>
    <name evidence="1" type="ORF">AB6724_11795</name>
</gene>
<reference evidence="1 2" key="1">
    <citation type="journal article" date="2013" name="Int. J. Syst. Evol. Microbiol.">
        <title>Comamonas guangdongensis sp. nov., isolated from subterranean forest sediment, and emended description of the genus Comamonas.</title>
        <authorList>
            <person name="Zhang J."/>
            <person name="Wang Y."/>
            <person name="Zhou S."/>
            <person name="Wu C."/>
            <person name="He J."/>
            <person name="Li F."/>
        </authorList>
    </citation>
    <scope>NUCLEOTIDE SEQUENCE [LARGE SCALE GENOMIC DNA]</scope>
    <source>
        <strain evidence="1 2">CCTCC AB2011133</strain>
    </source>
</reference>
<protein>
    <submittedName>
        <fullName evidence="1">Glycoside hydrolase family 75 protein</fullName>
    </submittedName>
</protein>
<dbReference type="RefSeq" id="WP_369338714.1">
    <property type="nucleotide sequence ID" value="NZ_JBFYGN010000011.1"/>
</dbReference>
<dbReference type="Proteomes" id="UP001561046">
    <property type="component" value="Unassembled WGS sequence"/>
</dbReference>
<dbReference type="EMBL" id="JBFYGN010000011">
    <property type="protein sequence ID" value="MEX8193520.1"/>
    <property type="molecule type" value="Genomic_DNA"/>
</dbReference>
<proteinExistence type="predicted"/>
<evidence type="ECO:0000313" key="2">
    <source>
        <dbReference type="Proteomes" id="UP001561046"/>
    </source>
</evidence>
<keyword evidence="2" id="KW-1185">Reference proteome</keyword>
<keyword evidence="1" id="KW-0378">Hydrolase</keyword>
<dbReference type="GO" id="GO:0016787">
    <property type="term" value="F:hydrolase activity"/>
    <property type="evidence" value="ECO:0007669"/>
    <property type="project" value="UniProtKB-KW"/>
</dbReference>
<comment type="caution">
    <text evidence="1">The sequence shown here is derived from an EMBL/GenBank/DDBJ whole genome shotgun (WGS) entry which is preliminary data.</text>
</comment>
<name>A0ABV3ZW03_9BURK</name>
<organism evidence="1 2">
    <name type="scientific">Comamonas guangdongensis</name>
    <dbReference type="NCBI Taxonomy" id="510515"/>
    <lineage>
        <taxon>Bacteria</taxon>
        <taxon>Pseudomonadati</taxon>
        <taxon>Pseudomonadota</taxon>
        <taxon>Betaproteobacteria</taxon>
        <taxon>Burkholderiales</taxon>
        <taxon>Comamonadaceae</taxon>
        <taxon>Comamonas</taxon>
    </lineage>
</organism>
<evidence type="ECO:0000313" key="1">
    <source>
        <dbReference type="EMBL" id="MEX8193520.1"/>
    </source>
</evidence>